<dbReference type="EnsemblMetazoa" id="PHUM196680-RA">
    <property type="protein sequence ID" value="PHUM196680-PA"/>
    <property type="gene ID" value="PHUM196680"/>
</dbReference>
<dbReference type="PANTHER" id="PTHR10859">
    <property type="entry name" value="GLYCOSYL TRANSFERASE"/>
    <property type="match status" value="1"/>
</dbReference>
<comment type="pathway">
    <text evidence="2">Protein modification; protein glycosylation.</text>
</comment>
<accession>E0VH07</accession>
<feature type="transmembrane region" description="Helical" evidence="14">
    <location>
        <begin position="12"/>
        <end position="33"/>
    </location>
</feature>
<keyword evidence="9" id="KW-0735">Signal-anchor</keyword>
<dbReference type="InterPro" id="IPR035518">
    <property type="entry name" value="DPG_synthase"/>
</dbReference>
<dbReference type="Pfam" id="PF00535">
    <property type="entry name" value="Glycos_transf_2"/>
    <property type="match status" value="1"/>
</dbReference>
<evidence type="ECO:0000256" key="4">
    <source>
        <dbReference type="ARBA" id="ARBA00012583"/>
    </source>
</evidence>
<name>E0VH07_PEDHC</name>
<dbReference type="HOGENOM" id="CLU_033536_9_1_1"/>
<keyword evidence="6 16" id="KW-0808">Transferase</keyword>
<evidence type="ECO:0000256" key="6">
    <source>
        <dbReference type="ARBA" id="ARBA00022679"/>
    </source>
</evidence>
<evidence type="ECO:0000313" key="18">
    <source>
        <dbReference type="Proteomes" id="UP000009046"/>
    </source>
</evidence>
<evidence type="ECO:0000256" key="2">
    <source>
        <dbReference type="ARBA" id="ARBA00004922"/>
    </source>
</evidence>
<dbReference type="KEGG" id="phu:Phum_PHUM196680"/>
<comment type="similarity">
    <text evidence="3">Belongs to the glycosyltransferase 2 family.</text>
</comment>
<dbReference type="EC" id="2.4.1.117" evidence="4"/>
<gene>
    <name evidence="17" type="primary">8240323</name>
    <name evidence="16" type="ORF">Phum_PHUM196680</name>
</gene>
<evidence type="ECO:0000256" key="14">
    <source>
        <dbReference type="SAM" id="Phobius"/>
    </source>
</evidence>
<proteinExistence type="inferred from homology"/>
<dbReference type="GO" id="GO:0004581">
    <property type="term" value="F:dolichyl-phosphate beta-glucosyltransferase activity"/>
    <property type="evidence" value="ECO:0007669"/>
    <property type="project" value="UniProtKB-EC"/>
</dbReference>
<dbReference type="GeneID" id="8240323"/>
<keyword evidence="10 14" id="KW-1133">Transmembrane helix</keyword>
<keyword evidence="11 14" id="KW-0472">Membrane</keyword>
<organism>
    <name type="scientific">Pediculus humanus subsp. corporis</name>
    <name type="common">Body louse</name>
    <dbReference type="NCBI Taxonomy" id="121224"/>
    <lineage>
        <taxon>Eukaryota</taxon>
        <taxon>Metazoa</taxon>
        <taxon>Ecdysozoa</taxon>
        <taxon>Arthropoda</taxon>
        <taxon>Hexapoda</taxon>
        <taxon>Insecta</taxon>
        <taxon>Pterygota</taxon>
        <taxon>Neoptera</taxon>
        <taxon>Paraneoptera</taxon>
        <taxon>Psocodea</taxon>
        <taxon>Troctomorpha</taxon>
        <taxon>Phthiraptera</taxon>
        <taxon>Anoplura</taxon>
        <taxon>Pediculidae</taxon>
        <taxon>Pediculus</taxon>
    </lineage>
</organism>
<dbReference type="EMBL" id="AAZO01002281">
    <property type="status" value="NOT_ANNOTATED_CDS"/>
    <property type="molecule type" value="Genomic_DNA"/>
</dbReference>
<keyword evidence="5 16" id="KW-0328">Glycosyltransferase</keyword>
<dbReference type="Gene3D" id="3.90.550.10">
    <property type="entry name" value="Spore Coat Polysaccharide Biosynthesis Protein SpsA, Chain A"/>
    <property type="match status" value="1"/>
</dbReference>
<evidence type="ECO:0000256" key="10">
    <source>
        <dbReference type="ARBA" id="ARBA00022989"/>
    </source>
</evidence>
<evidence type="ECO:0000256" key="7">
    <source>
        <dbReference type="ARBA" id="ARBA00022692"/>
    </source>
</evidence>
<comment type="subcellular location">
    <subcellularLocation>
        <location evidence="1">Endoplasmic reticulum membrane</location>
        <topology evidence="1">Single-pass membrane protein</topology>
    </subcellularLocation>
</comment>
<comment type="catalytic activity">
    <reaction evidence="12">
        <text>a di-trans,poly-cis-dolichyl phosphate + UDP-alpha-D-glucose = a di-trans,poly-cis-dolichyl beta-D-glucosyl phosphate + UDP</text>
        <dbReference type="Rhea" id="RHEA:15401"/>
        <dbReference type="Rhea" id="RHEA-COMP:19498"/>
        <dbReference type="Rhea" id="RHEA-COMP:19502"/>
        <dbReference type="ChEBI" id="CHEBI:57525"/>
        <dbReference type="ChEBI" id="CHEBI:57683"/>
        <dbReference type="ChEBI" id="CHEBI:58223"/>
        <dbReference type="ChEBI" id="CHEBI:58885"/>
        <dbReference type="EC" id="2.4.1.117"/>
    </reaction>
    <physiologicalReaction direction="left-to-right" evidence="12">
        <dbReference type="Rhea" id="RHEA:15402"/>
    </physiologicalReaction>
</comment>
<evidence type="ECO:0000259" key="15">
    <source>
        <dbReference type="Pfam" id="PF00535"/>
    </source>
</evidence>
<dbReference type="FunFam" id="3.90.550.10:FF:000068">
    <property type="entry name" value="ALG5, dolichyl-phosphate beta-glucosyltransferase"/>
    <property type="match status" value="1"/>
</dbReference>
<dbReference type="CDD" id="cd04188">
    <property type="entry name" value="DPG_synthase"/>
    <property type="match status" value="1"/>
</dbReference>
<dbReference type="VEuPathDB" id="VectorBase:PHUM196680"/>
<evidence type="ECO:0000256" key="13">
    <source>
        <dbReference type="ARBA" id="ARBA00070518"/>
    </source>
</evidence>
<dbReference type="AlphaFoldDB" id="E0VH07"/>
<evidence type="ECO:0000256" key="1">
    <source>
        <dbReference type="ARBA" id="ARBA00004389"/>
    </source>
</evidence>
<feature type="domain" description="Glycosyltransferase 2-like" evidence="15">
    <location>
        <begin position="71"/>
        <end position="246"/>
    </location>
</feature>
<sequence>MTFSTSLLDILLYVIFLTCILFVLLCIVVKKYVQPYPDIYKTKKEESFYDPVVKKTQKFPSLNDSFSVHLSVVVPAYNEAKRLKPMLDECLNYLENQKSGDSFKYEVIIVSDGSTDKTVSIAMQYCEKYGTDKVRVLELEKNRGKGGAVCLGVQSSRGALILFADADGATKFEDISKLELAMKLLIKSSNSDGIICGSRAHLEKEAIANRSFFRNILMHGFHFLVWLTAVRTIKDTQCGFKMFTRRTANKCFQSLHVQRWAFDVELLYIAEKLEIPTSEVSVRWTEIEGSKLVPVLSWLQMGRDLCLIWFKYKIGAWKLKN</sequence>
<evidence type="ECO:0000256" key="12">
    <source>
        <dbReference type="ARBA" id="ARBA00045097"/>
    </source>
</evidence>
<evidence type="ECO:0000256" key="5">
    <source>
        <dbReference type="ARBA" id="ARBA00022676"/>
    </source>
</evidence>
<reference evidence="16" key="1">
    <citation type="submission" date="2007-04" db="EMBL/GenBank/DDBJ databases">
        <title>Annotation of Pediculus humanus corporis strain USDA.</title>
        <authorList>
            <person name="Kirkness E."/>
            <person name="Hannick L."/>
            <person name="Hass B."/>
            <person name="Bruggner R."/>
            <person name="Lawson D."/>
            <person name="Bidwell S."/>
            <person name="Joardar V."/>
            <person name="Caler E."/>
            <person name="Walenz B."/>
            <person name="Inman J."/>
            <person name="Schobel S."/>
            <person name="Galinsky K."/>
            <person name="Amedeo P."/>
            <person name="Strausberg R."/>
        </authorList>
    </citation>
    <scope>NUCLEOTIDE SEQUENCE</scope>
    <source>
        <strain evidence="16">USDA</strain>
    </source>
</reference>
<dbReference type="FunCoup" id="E0VH07">
    <property type="interactions" value="1740"/>
</dbReference>
<dbReference type="GO" id="GO:0006487">
    <property type="term" value="P:protein N-linked glycosylation"/>
    <property type="evidence" value="ECO:0007669"/>
    <property type="project" value="TreeGrafter"/>
</dbReference>
<reference evidence="16" key="2">
    <citation type="submission" date="2007-04" db="EMBL/GenBank/DDBJ databases">
        <title>The genome of the human body louse.</title>
        <authorList>
            <consortium name="The Human Body Louse Genome Consortium"/>
            <person name="Kirkness E."/>
            <person name="Walenz B."/>
            <person name="Hass B."/>
            <person name="Bruggner R."/>
            <person name="Strausberg R."/>
        </authorList>
    </citation>
    <scope>NUCLEOTIDE SEQUENCE</scope>
    <source>
        <strain evidence="16">USDA</strain>
    </source>
</reference>
<keyword evidence="7 14" id="KW-0812">Transmembrane</keyword>
<dbReference type="Proteomes" id="UP000009046">
    <property type="component" value="Unassembled WGS sequence"/>
</dbReference>
<dbReference type="CTD" id="8240323"/>
<dbReference type="InterPro" id="IPR029044">
    <property type="entry name" value="Nucleotide-diphossugar_trans"/>
</dbReference>
<dbReference type="eggNOG" id="KOG2977">
    <property type="taxonomic scope" value="Eukaryota"/>
</dbReference>
<dbReference type="STRING" id="121224.E0VH07"/>
<dbReference type="EMBL" id="DS235156">
    <property type="protein sequence ID" value="EEB12663.1"/>
    <property type="molecule type" value="Genomic_DNA"/>
</dbReference>
<dbReference type="SUPFAM" id="SSF53448">
    <property type="entry name" value="Nucleotide-diphospho-sugar transferases"/>
    <property type="match status" value="1"/>
</dbReference>
<dbReference type="OMA" id="HMVNTDA"/>
<protein>
    <recommendedName>
        <fullName evidence="13">Dolichyl-phosphate beta-glucosyltransferase</fullName>
        <ecNumber evidence="4">2.4.1.117</ecNumber>
    </recommendedName>
</protein>
<evidence type="ECO:0000256" key="9">
    <source>
        <dbReference type="ARBA" id="ARBA00022968"/>
    </source>
</evidence>
<dbReference type="InParanoid" id="E0VH07"/>
<evidence type="ECO:0000313" key="16">
    <source>
        <dbReference type="EMBL" id="EEB12663.1"/>
    </source>
</evidence>
<dbReference type="GO" id="GO:0005789">
    <property type="term" value="C:endoplasmic reticulum membrane"/>
    <property type="evidence" value="ECO:0007669"/>
    <property type="project" value="UniProtKB-SubCell"/>
</dbReference>
<dbReference type="OrthoDB" id="3784at2759"/>
<evidence type="ECO:0000313" key="17">
    <source>
        <dbReference type="EnsemblMetazoa" id="PHUM196680-PA"/>
    </source>
</evidence>
<keyword evidence="18" id="KW-1185">Reference proteome</keyword>
<dbReference type="InterPro" id="IPR001173">
    <property type="entry name" value="Glyco_trans_2-like"/>
</dbReference>
<reference evidence="17" key="3">
    <citation type="submission" date="2021-02" db="UniProtKB">
        <authorList>
            <consortium name="EnsemblMetazoa"/>
        </authorList>
    </citation>
    <scope>IDENTIFICATION</scope>
    <source>
        <strain evidence="17">USDA</strain>
    </source>
</reference>
<dbReference type="PANTHER" id="PTHR10859:SF91">
    <property type="entry name" value="DOLICHYL-PHOSPHATE BETA-GLUCOSYLTRANSFERASE"/>
    <property type="match status" value="1"/>
</dbReference>
<evidence type="ECO:0000256" key="3">
    <source>
        <dbReference type="ARBA" id="ARBA00006739"/>
    </source>
</evidence>
<dbReference type="RefSeq" id="XP_002425401.1">
    <property type="nucleotide sequence ID" value="XM_002425356.1"/>
</dbReference>
<evidence type="ECO:0000256" key="11">
    <source>
        <dbReference type="ARBA" id="ARBA00023136"/>
    </source>
</evidence>
<evidence type="ECO:0000256" key="8">
    <source>
        <dbReference type="ARBA" id="ARBA00022824"/>
    </source>
</evidence>
<keyword evidence="8" id="KW-0256">Endoplasmic reticulum</keyword>